<evidence type="ECO:0000313" key="2">
    <source>
        <dbReference type="Proteomes" id="UP000734854"/>
    </source>
</evidence>
<dbReference type="AlphaFoldDB" id="A0A8J5FN64"/>
<protein>
    <submittedName>
        <fullName evidence="1">Uncharacterized protein</fullName>
    </submittedName>
</protein>
<dbReference type="Proteomes" id="UP000734854">
    <property type="component" value="Unassembled WGS sequence"/>
</dbReference>
<comment type="caution">
    <text evidence="1">The sequence shown here is derived from an EMBL/GenBank/DDBJ whole genome shotgun (WGS) entry which is preliminary data.</text>
</comment>
<reference evidence="1 2" key="1">
    <citation type="submission" date="2020-08" db="EMBL/GenBank/DDBJ databases">
        <title>Plant Genome Project.</title>
        <authorList>
            <person name="Zhang R.-G."/>
        </authorList>
    </citation>
    <scope>NUCLEOTIDE SEQUENCE [LARGE SCALE GENOMIC DNA]</scope>
    <source>
        <tissue evidence="1">Rhizome</tissue>
    </source>
</reference>
<gene>
    <name evidence="1" type="ORF">ZIOFF_056116</name>
</gene>
<dbReference type="EMBL" id="JACMSC010000015">
    <property type="protein sequence ID" value="KAG6487528.1"/>
    <property type="molecule type" value="Genomic_DNA"/>
</dbReference>
<proteinExistence type="predicted"/>
<organism evidence="1 2">
    <name type="scientific">Zingiber officinale</name>
    <name type="common">Ginger</name>
    <name type="synonym">Amomum zingiber</name>
    <dbReference type="NCBI Taxonomy" id="94328"/>
    <lineage>
        <taxon>Eukaryota</taxon>
        <taxon>Viridiplantae</taxon>
        <taxon>Streptophyta</taxon>
        <taxon>Embryophyta</taxon>
        <taxon>Tracheophyta</taxon>
        <taxon>Spermatophyta</taxon>
        <taxon>Magnoliopsida</taxon>
        <taxon>Liliopsida</taxon>
        <taxon>Zingiberales</taxon>
        <taxon>Zingiberaceae</taxon>
        <taxon>Zingiber</taxon>
    </lineage>
</organism>
<name>A0A8J5FN64_ZINOF</name>
<keyword evidence="2" id="KW-1185">Reference proteome</keyword>
<evidence type="ECO:0000313" key="1">
    <source>
        <dbReference type="EMBL" id="KAG6487528.1"/>
    </source>
</evidence>
<accession>A0A8J5FN64</accession>
<sequence length="432" mass="49451">MQDGDVWAVRKSEGPAMTGWQELLVQMSYNGCLREDRESCLQRPMGLFSVGSRLRRGVSWWWWENRKDQPRLAGWSCSCKRLVVDARGEGTGNYGVDDLFAGGRIRRAARFCLSCGEDLERSPPTIDGDCSIAVAVEKGCCCWADPDKINNLDHIRAMEQSLKESLNRIQVHKENCGKQLISVDYNGQFQKDMHLPMGLSYAQGASSVSWLHDNDGQPLMISQDANLIPHRDVGYSSDTALQNYPAYFNADKQTKADEQVTDESFHNFSPNTCLRLQLGAQFSYQTYGQNLLSERMFKPEMEHSLQESTIDYQVRHFETPGMGYDASFHDWASTSGNCGVAIYDERSYTQEEDKLANELVDEEDYDIEAKEYYFHYATLDKEEEMVFEHFEDDYSNAIDFYAFDVDNDMNDSLWPKRTIPIDIAEDTFTLIV</sequence>